<dbReference type="EMBL" id="BIFH01000050">
    <property type="protein sequence ID" value="GCE01569.1"/>
    <property type="molecule type" value="Genomic_DNA"/>
</dbReference>
<sequence length="87" mass="9344">MPDLPRHGGHPLLTPPIASPCPGPPPVVPDTARGPDGPETHIDLRVERTDLVSRKTSRECRSCNNGYNIRKNQKCVHCGGDGRVGGQ</sequence>
<gene>
    <name evidence="2" type="ORF">EHYA_09335</name>
</gene>
<protein>
    <submittedName>
        <fullName evidence="2">Uncharacterized protein</fullName>
    </submittedName>
</protein>
<comment type="caution">
    <text evidence="2">The sequence shown here is derived from an EMBL/GenBank/DDBJ whole genome shotgun (WGS) entry which is preliminary data.</text>
</comment>
<organism evidence="2 3">
    <name type="scientific">Embleya hyalina</name>
    <dbReference type="NCBI Taxonomy" id="516124"/>
    <lineage>
        <taxon>Bacteria</taxon>
        <taxon>Bacillati</taxon>
        <taxon>Actinomycetota</taxon>
        <taxon>Actinomycetes</taxon>
        <taxon>Kitasatosporales</taxon>
        <taxon>Streptomycetaceae</taxon>
        <taxon>Embleya</taxon>
    </lineage>
</organism>
<keyword evidence="3" id="KW-1185">Reference proteome</keyword>
<feature type="compositionally biased region" description="Pro residues" evidence="1">
    <location>
        <begin position="13"/>
        <end position="28"/>
    </location>
</feature>
<reference evidence="2 3" key="1">
    <citation type="submission" date="2018-12" db="EMBL/GenBank/DDBJ databases">
        <title>Draft genome sequence of Embleya hyalina NBRC 13850T.</title>
        <authorList>
            <person name="Komaki H."/>
            <person name="Hosoyama A."/>
            <person name="Kimura A."/>
            <person name="Ichikawa N."/>
            <person name="Tamura T."/>
        </authorList>
    </citation>
    <scope>NUCLEOTIDE SEQUENCE [LARGE SCALE GENOMIC DNA]</scope>
    <source>
        <strain evidence="2 3">NBRC 13850</strain>
    </source>
</reference>
<name>A0A401Z3Z3_9ACTN</name>
<evidence type="ECO:0000313" key="2">
    <source>
        <dbReference type="EMBL" id="GCE01569.1"/>
    </source>
</evidence>
<evidence type="ECO:0000313" key="3">
    <source>
        <dbReference type="Proteomes" id="UP000286931"/>
    </source>
</evidence>
<proteinExistence type="predicted"/>
<accession>A0A401Z3Z3</accession>
<feature type="region of interest" description="Disordered" evidence="1">
    <location>
        <begin position="1"/>
        <end position="42"/>
    </location>
</feature>
<evidence type="ECO:0000256" key="1">
    <source>
        <dbReference type="SAM" id="MobiDB-lite"/>
    </source>
</evidence>
<dbReference type="AlphaFoldDB" id="A0A401Z3Z3"/>
<dbReference type="Proteomes" id="UP000286931">
    <property type="component" value="Unassembled WGS sequence"/>
</dbReference>